<dbReference type="Proteomes" id="UP001499993">
    <property type="component" value="Unassembled WGS sequence"/>
</dbReference>
<organism evidence="1 2">
    <name type="scientific">Streptomonospora halophila</name>
    <dbReference type="NCBI Taxonomy" id="427369"/>
    <lineage>
        <taxon>Bacteria</taxon>
        <taxon>Bacillati</taxon>
        <taxon>Actinomycetota</taxon>
        <taxon>Actinomycetes</taxon>
        <taxon>Streptosporangiales</taxon>
        <taxon>Nocardiopsidaceae</taxon>
        <taxon>Streptomonospora</taxon>
    </lineage>
</organism>
<evidence type="ECO:0000313" key="1">
    <source>
        <dbReference type="EMBL" id="GAA4926755.1"/>
    </source>
</evidence>
<proteinExistence type="predicted"/>
<protein>
    <submittedName>
        <fullName evidence="1">Uncharacterized protein</fullName>
    </submittedName>
</protein>
<evidence type="ECO:0000313" key="2">
    <source>
        <dbReference type="Proteomes" id="UP001499993"/>
    </source>
</evidence>
<gene>
    <name evidence="1" type="ORF">GCM10023224_01970</name>
</gene>
<accession>A0ABP9G3I2</accession>
<keyword evidence="2" id="KW-1185">Reference proteome</keyword>
<dbReference type="EMBL" id="BAABIK010000001">
    <property type="protein sequence ID" value="GAA4926755.1"/>
    <property type="molecule type" value="Genomic_DNA"/>
</dbReference>
<name>A0ABP9G3I2_9ACTN</name>
<reference evidence="2" key="1">
    <citation type="journal article" date="2019" name="Int. J. Syst. Evol. Microbiol.">
        <title>The Global Catalogue of Microorganisms (GCM) 10K type strain sequencing project: providing services to taxonomists for standard genome sequencing and annotation.</title>
        <authorList>
            <consortium name="The Broad Institute Genomics Platform"/>
            <consortium name="The Broad Institute Genome Sequencing Center for Infectious Disease"/>
            <person name="Wu L."/>
            <person name="Ma J."/>
        </authorList>
    </citation>
    <scope>NUCLEOTIDE SEQUENCE [LARGE SCALE GENOMIC DNA]</scope>
    <source>
        <strain evidence="2">JCM 18123</strain>
    </source>
</reference>
<sequence>MGAGFGAGRSQEAAVPPAAFGAGYRALPGSGLLSRRRLSRCLAYVRPSAGFGAGYVAGV</sequence>
<comment type="caution">
    <text evidence="1">The sequence shown here is derived from an EMBL/GenBank/DDBJ whole genome shotgun (WGS) entry which is preliminary data.</text>
</comment>